<proteinExistence type="predicted"/>
<dbReference type="Proteomes" id="UP000789901">
    <property type="component" value="Unassembled WGS sequence"/>
</dbReference>
<sequence>MGDNFVYIGVFGGPLELADEESEGRDVEPSCIFCSISLGIGRGP</sequence>
<keyword evidence="2" id="KW-1185">Reference proteome</keyword>
<name>A0ABN7UX84_GIGMA</name>
<dbReference type="EMBL" id="CAJVQB010006485">
    <property type="protein sequence ID" value="CAG8684984.1"/>
    <property type="molecule type" value="Genomic_DNA"/>
</dbReference>
<evidence type="ECO:0000313" key="2">
    <source>
        <dbReference type="Proteomes" id="UP000789901"/>
    </source>
</evidence>
<evidence type="ECO:0000313" key="1">
    <source>
        <dbReference type="EMBL" id="CAG8684984.1"/>
    </source>
</evidence>
<organism evidence="1 2">
    <name type="scientific">Gigaspora margarita</name>
    <dbReference type="NCBI Taxonomy" id="4874"/>
    <lineage>
        <taxon>Eukaryota</taxon>
        <taxon>Fungi</taxon>
        <taxon>Fungi incertae sedis</taxon>
        <taxon>Mucoromycota</taxon>
        <taxon>Glomeromycotina</taxon>
        <taxon>Glomeromycetes</taxon>
        <taxon>Diversisporales</taxon>
        <taxon>Gigasporaceae</taxon>
        <taxon>Gigaspora</taxon>
    </lineage>
</organism>
<gene>
    <name evidence="1" type="ORF">GMARGA_LOCUS11203</name>
</gene>
<accession>A0ABN7UX84</accession>
<protein>
    <submittedName>
        <fullName evidence="1">34991_t:CDS:1</fullName>
    </submittedName>
</protein>
<reference evidence="1 2" key="1">
    <citation type="submission" date="2021-06" db="EMBL/GenBank/DDBJ databases">
        <authorList>
            <person name="Kallberg Y."/>
            <person name="Tangrot J."/>
            <person name="Rosling A."/>
        </authorList>
    </citation>
    <scope>NUCLEOTIDE SEQUENCE [LARGE SCALE GENOMIC DNA]</scope>
    <source>
        <strain evidence="1 2">120-4 pot B 10/14</strain>
    </source>
</reference>
<comment type="caution">
    <text evidence="1">The sequence shown here is derived from an EMBL/GenBank/DDBJ whole genome shotgun (WGS) entry which is preliminary data.</text>
</comment>